<keyword evidence="2" id="KW-1185">Reference proteome</keyword>
<proteinExistence type="predicted"/>
<name>A0ABX7L8Z3_9BACL</name>
<protein>
    <submittedName>
        <fullName evidence="1">Uncharacterized protein</fullName>
    </submittedName>
</protein>
<dbReference type="Proteomes" id="UP000663452">
    <property type="component" value="Chromosome"/>
</dbReference>
<dbReference type="RefSeq" id="WP_206101137.1">
    <property type="nucleotide sequence ID" value="NZ_CP070969.1"/>
</dbReference>
<reference evidence="1 2" key="1">
    <citation type="submission" date="2021-02" db="EMBL/GenBank/DDBJ databases">
        <title>Paenibacillus tianjinensis sp. nov.</title>
        <authorList>
            <person name="Liu H."/>
        </authorList>
    </citation>
    <scope>NUCLEOTIDE SEQUENCE [LARGE SCALE GENOMIC DNA]</scope>
    <source>
        <strain evidence="1 2">TB2019</strain>
    </source>
</reference>
<accession>A0ABX7L8Z3</accession>
<dbReference type="EMBL" id="CP070969">
    <property type="protein sequence ID" value="QSF43504.1"/>
    <property type="molecule type" value="Genomic_DNA"/>
</dbReference>
<evidence type="ECO:0000313" key="1">
    <source>
        <dbReference type="EMBL" id="QSF43504.1"/>
    </source>
</evidence>
<organism evidence="1 2">
    <name type="scientific">Paenibacillus tianjinensis</name>
    <dbReference type="NCBI Taxonomy" id="2810347"/>
    <lineage>
        <taxon>Bacteria</taxon>
        <taxon>Bacillati</taxon>
        <taxon>Bacillota</taxon>
        <taxon>Bacilli</taxon>
        <taxon>Bacillales</taxon>
        <taxon>Paenibacillaceae</taxon>
        <taxon>Paenibacillus</taxon>
    </lineage>
</organism>
<evidence type="ECO:0000313" key="2">
    <source>
        <dbReference type="Proteomes" id="UP000663452"/>
    </source>
</evidence>
<gene>
    <name evidence="1" type="ORF">JRJ22_19775</name>
</gene>
<sequence length="54" mass="6237">MIQAISKILPIPNKSNFTKTMQHESKLKKKINKLNQTDVYPSFADQLELACKFN</sequence>